<dbReference type="OrthoDB" id="597750at2"/>
<gene>
    <name evidence="2" type="ORF">SAMN05216326_11475</name>
</gene>
<dbReference type="AlphaFoldDB" id="A0A1I0CF27"/>
<evidence type="ECO:0008006" key="4">
    <source>
        <dbReference type="Google" id="ProtNLM"/>
    </source>
</evidence>
<dbReference type="Proteomes" id="UP000199345">
    <property type="component" value="Unassembled WGS sequence"/>
</dbReference>
<keyword evidence="1" id="KW-0472">Membrane</keyword>
<keyword evidence="1" id="KW-0812">Transmembrane</keyword>
<name>A0A1I0CF27_9PROT</name>
<evidence type="ECO:0000256" key="1">
    <source>
        <dbReference type="SAM" id="Phobius"/>
    </source>
</evidence>
<sequence length="225" mass="25211">MNWTQVLLIVFITILITIAGTYWVLKTYVFATAFTPVSLSAAEERALDDKLDKLGYARDTGLSSSYQQEYSYQPLEDEFHEDGYLKPEPYSESGATREVSFTERELNAMLAKNTELARKLAIDLDEGLVSAKLLVPFEEDFPVFGGKTLRVNAGVGMTYRNDKPVIVLSGISIMGVPIPNAWLGGLKNIDLVNEFGSDPGFWKSFSEGIEHIQVERGRIIIKFRE</sequence>
<proteinExistence type="predicted"/>
<dbReference type="EMBL" id="FOIA01000014">
    <property type="protein sequence ID" value="SET18170.1"/>
    <property type="molecule type" value="Genomic_DNA"/>
</dbReference>
<protein>
    <recommendedName>
        <fullName evidence="4">Arginine N-succinyltransferase</fullName>
    </recommendedName>
</protein>
<reference evidence="3" key="1">
    <citation type="submission" date="2016-10" db="EMBL/GenBank/DDBJ databases">
        <authorList>
            <person name="Varghese N."/>
            <person name="Submissions S."/>
        </authorList>
    </citation>
    <scope>NUCLEOTIDE SEQUENCE [LARGE SCALE GENOMIC DNA]</scope>
    <source>
        <strain evidence="3">Nm71</strain>
    </source>
</reference>
<accession>A0A1I0CF27</accession>
<organism evidence="2 3">
    <name type="scientific">Nitrosomonas marina</name>
    <dbReference type="NCBI Taxonomy" id="917"/>
    <lineage>
        <taxon>Bacteria</taxon>
        <taxon>Pseudomonadati</taxon>
        <taxon>Pseudomonadota</taxon>
        <taxon>Betaproteobacteria</taxon>
        <taxon>Nitrosomonadales</taxon>
        <taxon>Nitrosomonadaceae</taxon>
        <taxon>Nitrosomonas</taxon>
    </lineage>
</organism>
<evidence type="ECO:0000313" key="2">
    <source>
        <dbReference type="EMBL" id="SET18170.1"/>
    </source>
</evidence>
<keyword evidence="1" id="KW-1133">Transmembrane helix</keyword>
<feature type="transmembrane region" description="Helical" evidence="1">
    <location>
        <begin position="6"/>
        <end position="25"/>
    </location>
</feature>
<dbReference type="RefSeq" id="WP_090658440.1">
    <property type="nucleotide sequence ID" value="NZ_FOIA01000014.1"/>
</dbReference>
<keyword evidence="3" id="KW-1185">Reference proteome</keyword>
<evidence type="ECO:0000313" key="3">
    <source>
        <dbReference type="Proteomes" id="UP000199345"/>
    </source>
</evidence>